<accession>A0A0N5BVX8</accession>
<feature type="region of interest" description="Disordered" evidence="2">
    <location>
        <begin position="195"/>
        <end position="228"/>
    </location>
</feature>
<name>A0A0N5BVX8_STREA</name>
<keyword evidence="1" id="KW-0175">Coiled coil</keyword>
<proteinExistence type="predicted"/>
<dbReference type="Proteomes" id="UP000046392">
    <property type="component" value="Unplaced"/>
</dbReference>
<evidence type="ECO:0000313" key="3">
    <source>
        <dbReference type="Proteomes" id="UP000046392"/>
    </source>
</evidence>
<evidence type="ECO:0000256" key="1">
    <source>
        <dbReference type="SAM" id="Coils"/>
    </source>
</evidence>
<organism evidence="3 4">
    <name type="scientific">Strongyloides papillosus</name>
    <name type="common">Intestinal threadworm</name>
    <dbReference type="NCBI Taxonomy" id="174720"/>
    <lineage>
        <taxon>Eukaryota</taxon>
        <taxon>Metazoa</taxon>
        <taxon>Ecdysozoa</taxon>
        <taxon>Nematoda</taxon>
        <taxon>Chromadorea</taxon>
        <taxon>Rhabditida</taxon>
        <taxon>Tylenchina</taxon>
        <taxon>Panagrolaimomorpha</taxon>
        <taxon>Strongyloidoidea</taxon>
        <taxon>Strongyloididae</taxon>
        <taxon>Strongyloides</taxon>
    </lineage>
</organism>
<evidence type="ECO:0000256" key="2">
    <source>
        <dbReference type="SAM" id="MobiDB-lite"/>
    </source>
</evidence>
<reference evidence="4" key="1">
    <citation type="submission" date="2017-02" db="UniProtKB">
        <authorList>
            <consortium name="WormBaseParasite"/>
        </authorList>
    </citation>
    <scope>IDENTIFICATION</scope>
</reference>
<evidence type="ECO:0000313" key="4">
    <source>
        <dbReference type="WBParaSite" id="SPAL_0000998400.1"/>
    </source>
</evidence>
<protein>
    <submittedName>
        <fullName evidence="4">Lebercilin domain-containing protein</fullName>
    </submittedName>
</protein>
<sequence>MKEELKRREQQLLAVIKEKDAIIKEKESEIGNLKDKVTQLNRLASRIKEDERALKGRVQQLEIYSEKSKEKVISAKAKLDLINLKRHRETKNKISYQNPDHDLSKLSLSFNIQKGMNQATEKRSRSSGCMSLERPNTGDSQFPCFKQPSIPKFIPNKNYFTLEDSNVDDSFGFPSIDDEGMRDVRHNKPQQRFRHISTGAQRRADIIPAISQDTSPISEVPHFDSLKH</sequence>
<feature type="coiled-coil region" evidence="1">
    <location>
        <begin position="16"/>
        <end position="50"/>
    </location>
</feature>
<keyword evidence="3" id="KW-1185">Reference proteome</keyword>
<dbReference type="AlphaFoldDB" id="A0A0N5BVX8"/>
<dbReference type="WBParaSite" id="SPAL_0000998400.1">
    <property type="protein sequence ID" value="SPAL_0000998400.1"/>
    <property type="gene ID" value="SPAL_0000998400"/>
</dbReference>